<organism evidence="2">
    <name type="scientific">marine sediment metagenome</name>
    <dbReference type="NCBI Taxonomy" id="412755"/>
    <lineage>
        <taxon>unclassified sequences</taxon>
        <taxon>metagenomes</taxon>
        <taxon>ecological metagenomes</taxon>
    </lineage>
</organism>
<accession>X0XHH7</accession>
<dbReference type="PANTHER" id="PTHR13696:SF52">
    <property type="entry name" value="PARA FAMILY PROTEIN CT_582"/>
    <property type="match status" value="1"/>
</dbReference>
<name>X0XHH7_9ZZZZ</name>
<dbReference type="EMBL" id="BARS01056379">
    <property type="protein sequence ID" value="GAG42629.1"/>
    <property type="molecule type" value="Genomic_DNA"/>
</dbReference>
<proteinExistence type="predicted"/>
<protein>
    <recommendedName>
        <fullName evidence="1">AAA domain-containing protein</fullName>
    </recommendedName>
</protein>
<dbReference type="InterPro" id="IPR050678">
    <property type="entry name" value="DNA_Partitioning_ATPase"/>
</dbReference>
<evidence type="ECO:0000259" key="1">
    <source>
        <dbReference type="Pfam" id="PF13614"/>
    </source>
</evidence>
<comment type="caution">
    <text evidence="2">The sequence shown here is derived from an EMBL/GenBank/DDBJ whole genome shotgun (WGS) entry which is preliminary data.</text>
</comment>
<dbReference type="InterPro" id="IPR025669">
    <property type="entry name" value="AAA_dom"/>
</dbReference>
<sequence length="159" mass="16557">MINQKGGVGKTTMVANLGAAIAACGHATCLIDLDPQAHLSLHFGIEAGSPAQTIYDVLLHEAGINSALTEVGPQLHLVPSVIDLAAAEAELVGTVGREQILRDRLTAAELPHQFVMIDCPPSLGLLTLNALAAADEVLIPLQPHFLALHGLGKLLETIS</sequence>
<dbReference type="InterPro" id="IPR027417">
    <property type="entry name" value="P-loop_NTPase"/>
</dbReference>
<feature type="domain" description="AAA" evidence="1">
    <location>
        <begin position="1"/>
        <end position="158"/>
    </location>
</feature>
<feature type="non-terminal residue" evidence="2">
    <location>
        <position position="159"/>
    </location>
</feature>
<dbReference type="AlphaFoldDB" id="X0XHH7"/>
<dbReference type="Gene3D" id="3.40.50.300">
    <property type="entry name" value="P-loop containing nucleotide triphosphate hydrolases"/>
    <property type="match status" value="1"/>
</dbReference>
<evidence type="ECO:0000313" key="2">
    <source>
        <dbReference type="EMBL" id="GAG42629.1"/>
    </source>
</evidence>
<dbReference type="SUPFAM" id="SSF52540">
    <property type="entry name" value="P-loop containing nucleoside triphosphate hydrolases"/>
    <property type="match status" value="1"/>
</dbReference>
<dbReference type="CDD" id="cd02042">
    <property type="entry name" value="ParAB_family"/>
    <property type="match status" value="1"/>
</dbReference>
<dbReference type="Pfam" id="PF13614">
    <property type="entry name" value="AAA_31"/>
    <property type="match status" value="1"/>
</dbReference>
<dbReference type="PANTHER" id="PTHR13696">
    <property type="entry name" value="P-LOOP CONTAINING NUCLEOSIDE TRIPHOSPHATE HYDROLASE"/>
    <property type="match status" value="1"/>
</dbReference>
<dbReference type="PROSITE" id="PS51257">
    <property type="entry name" value="PROKAR_LIPOPROTEIN"/>
    <property type="match status" value="1"/>
</dbReference>
<reference evidence="2" key="1">
    <citation type="journal article" date="2014" name="Front. Microbiol.">
        <title>High frequency of phylogenetically diverse reductive dehalogenase-homologous genes in deep subseafloor sedimentary metagenomes.</title>
        <authorList>
            <person name="Kawai M."/>
            <person name="Futagami T."/>
            <person name="Toyoda A."/>
            <person name="Takaki Y."/>
            <person name="Nishi S."/>
            <person name="Hori S."/>
            <person name="Arai W."/>
            <person name="Tsubouchi T."/>
            <person name="Morono Y."/>
            <person name="Uchiyama I."/>
            <person name="Ito T."/>
            <person name="Fujiyama A."/>
            <person name="Inagaki F."/>
            <person name="Takami H."/>
        </authorList>
    </citation>
    <scope>NUCLEOTIDE SEQUENCE</scope>
    <source>
        <strain evidence="2">Expedition CK06-06</strain>
    </source>
</reference>
<gene>
    <name evidence="2" type="ORF">S01H1_83050</name>
</gene>